<evidence type="ECO:0000313" key="6">
    <source>
        <dbReference type="EMBL" id="OLF07289.1"/>
    </source>
</evidence>
<dbReference type="SUPFAM" id="SSF53955">
    <property type="entry name" value="Lysozyme-like"/>
    <property type="match status" value="1"/>
</dbReference>
<dbReference type="Pfam" id="PF07510">
    <property type="entry name" value="GmrSD_C"/>
    <property type="match status" value="1"/>
</dbReference>
<feature type="signal peptide" evidence="4">
    <location>
        <begin position="1"/>
        <end position="26"/>
    </location>
</feature>
<feature type="active site" evidence="1">
    <location>
        <position position="1296"/>
    </location>
</feature>
<dbReference type="STRING" id="1912961.BU204_35575"/>
<evidence type="ECO:0000256" key="4">
    <source>
        <dbReference type="SAM" id="SignalP"/>
    </source>
</evidence>
<feature type="domain" description="GmrSD restriction endonucleases C-terminal" evidence="5">
    <location>
        <begin position="1395"/>
        <end position="1506"/>
    </location>
</feature>
<protein>
    <recommendedName>
        <fullName evidence="5">GmrSD restriction endonucleases C-terminal domain-containing protein</fullName>
    </recommendedName>
</protein>
<feature type="compositionally biased region" description="Basic and acidic residues" evidence="3">
    <location>
        <begin position="50"/>
        <end position="60"/>
    </location>
</feature>
<evidence type="ECO:0000259" key="5">
    <source>
        <dbReference type="Pfam" id="PF07510"/>
    </source>
</evidence>
<name>A0A1Q8BZE5_9PSEU</name>
<dbReference type="RefSeq" id="WP_075130212.1">
    <property type="nucleotide sequence ID" value="NZ_MSIE01000105.1"/>
</dbReference>
<dbReference type="InterPro" id="IPR023346">
    <property type="entry name" value="Lysozyme-like_dom_sf"/>
</dbReference>
<dbReference type="InterPro" id="IPR037460">
    <property type="entry name" value="SEST-like"/>
</dbReference>
<dbReference type="PANTHER" id="PTHR37981:SF1">
    <property type="entry name" value="SGNH HYDROLASE-TYPE ESTERASE DOMAIN-CONTAINING PROTEIN"/>
    <property type="match status" value="1"/>
</dbReference>
<dbReference type="Proteomes" id="UP000185596">
    <property type="component" value="Unassembled WGS sequence"/>
</dbReference>
<evidence type="ECO:0000256" key="1">
    <source>
        <dbReference type="PIRSR" id="PIRSR637460-1"/>
    </source>
</evidence>
<organism evidence="7 8">
    <name type="scientific">Actinophytocola xanthii</name>
    <dbReference type="NCBI Taxonomy" id="1912961"/>
    <lineage>
        <taxon>Bacteria</taxon>
        <taxon>Bacillati</taxon>
        <taxon>Actinomycetota</taxon>
        <taxon>Actinomycetes</taxon>
        <taxon>Pseudonocardiales</taxon>
        <taxon>Pseudonocardiaceae</taxon>
    </lineage>
</organism>
<feature type="disulfide bond" evidence="2">
    <location>
        <begin position="1209"/>
        <end position="1263"/>
    </location>
</feature>
<dbReference type="InterPro" id="IPR036514">
    <property type="entry name" value="SGNH_hydro_sf"/>
</dbReference>
<evidence type="ECO:0000256" key="2">
    <source>
        <dbReference type="PIRSR" id="PIRSR637460-2"/>
    </source>
</evidence>
<feature type="disulfide bond" evidence="2">
    <location>
        <begin position="1122"/>
        <end position="1133"/>
    </location>
</feature>
<sequence length="1513" mass="161675">MRLPRLVLLAVAALLATLLTPFAATAAAQSAPPAPSPGAAFADLTGTDRSTVDPETRDTVLPKGWRSSNDLAWTTDGDSTGFHLLVADAKSGYTWRTAATLAEPWLETDRWIGNACLTESGRKAVVVYAPRHFTNRAHLFDRGAFVAIVDLAAGTVTKLDVSVSLAYYNPGCGAGETAVLTQSGAVDLGATRLHVVDTAKAAVVRSHEIKGEVTSAVPAGDGVVAARGGQLVRVDDKGAATSLADTRGTAIRLHPDAQGGLVYLERHDDESVVKRLAGGRASELGRGPLTEVSLAAGTGRRVFVTGKPAMAKGLPASVVAVGGEADAEVSTEGGLTLSRTRQGEDLARVSEPERSLSVRAAVRATGKAVDFAVSPSARPSARAEEGTRSGPVATDAAPMAESPTDPVDRDRTCSIARNDARIQVYQPHWSQVEWAAELAVQGELTVQRPANWKQSGMPAAWRPQQMFQPVPLNGGGRVPAQVLLGVLAQESNLWQASFHVAEGVTGNPLVGSFYGVEDGWGINWAAGDCGYGVAQVTDGMRRSGAGTLPADQQLAVAVDYATNIAAGIRILQQKWNQTQALGMSVNSGGPDRVESWFAALWAYNSGVNPQANTGNTTGCSPGPNCTDAPGNGPGGNYGLGWSNNPARPDYPFNRTPFLDNNNYDDARHPQHWPYPEKVIGWAAYPIVKYTGGEGYEGGYKQAWWTSEDHRTKAKPPVGTFCAPSATTGNLCNPNNIGTSANPCTRSDFHCWWHSAASWKTCTAASNACGYEASDLARPGSAEPPDADLAGAYTDESRNRYRPRCHLNGLPSNALVIDDVADAVPSVRPDCGRNWTSQGTFGLRFAQHTDGLYHSKVDFHQIGGGFGGHFWFTHTRTTSANQAKNWAVTGTWTLNRSLDQWARVVVHMPDHGAHTQQGTYDINLGNGTVKRRSILQKTQEHRWVSLGAFPFAGTPSVSLSSITGEGDGTQDIAYDAIAFLPLSGKPAEQLVVMGDSYASGEGAESYFPETDDSGTGGAAARNGCHRSRNAWSRQAVLPGSNQPVGARADAFDPGMDYHLLACSGAETENLLPDGVVNAEGQGGHGQHRELSQLDRGFVDDRTTTVVVQIGGNDAHFGDVMTMCTVGTPTPLQNCGESSAPTDWYPGPPQVTAPLKTALPKLIDEKVKPSVEAVLRQVHLKASQARIVVVGYPRLFPLERDAYMTYRDTGCMLTLGLTNTEIDFLNNMSDALNDALLETVVTLTQENVRVSYSDPRVGFELSQVCSRSDATGETIHRVVADKTEGEEPGVGVSQQSFHPKQSGAARYAAAVATTLGATRDGAGPVATPSTQIALAELYDINRYTRPPNPAQYDRTAFYPTPTKDWANYPGANCDTREIILRRDSRASTLAPPAGCRVSAGEWTSPYDNGWTSTDRSKVGIDHLVPLGDAWYAGASEWTHKRRVTFANDLEHPQLVAIAGTTNSSKQNRPPEAWMPPNAAYHCTYAKAWIHVKRTYHLSVTTPEHTFLLTLLTNQC</sequence>
<feature type="region of interest" description="Disordered" evidence="3">
    <location>
        <begin position="28"/>
        <end position="61"/>
    </location>
</feature>
<dbReference type="GO" id="GO:0019433">
    <property type="term" value="P:triglyceride catabolic process"/>
    <property type="evidence" value="ECO:0007669"/>
    <property type="project" value="TreeGrafter"/>
</dbReference>
<dbReference type="InterPro" id="IPR011089">
    <property type="entry name" value="GmrSD_C"/>
</dbReference>
<dbReference type="PANTHER" id="PTHR37981">
    <property type="entry name" value="LIPASE 2"/>
    <property type="match status" value="1"/>
</dbReference>
<feature type="chain" id="PRO_5038296307" description="GmrSD restriction endonucleases C-terminal domain-containing protein" evidence="4">
    <location>
        <begin position="27"/>
        <end position="1513"/>
    </location>
</feature>
<dbReference type="SUPFAM" id="SSF52266">
    <property type="entry name" value="SGNH hydrolase"/>
    <property type="match status" value="1"/>
</dbReference>
<comment type="caution">
    <text evidence="7">The sequence shown here is derived from an EMBL/GenBank/DDBJ whole genome shotgun (WGS) entry which is preliminary data.</text>
</comment>
<keyword evidence="4" id="KW-0732">Signal</keyword>
<feature type="disulfide bond" evidence="2">
    <location>
        <begin position="1023"/>
        <end position="1061"/>
    </location>
</feature>
<evidence type="ECO:0000313" key="8">
    <source>
        <dbReference type="Proteomes" id="UP000185596"/>
    </source>
</evidence>
<keyword evidence="8" id="KW-1185">Reference proteome</keyword>
<dbReference type="EMBL" id="MSIE01000107">
    <property type="protein sequence ID" value="OLF07289.1"/>
    <property type="molecule type" value="Genomic_DNA"/>
</dbReference>
<feature type="region of interest" description="Disordered" evidence="3">
    <location>
        <begin position="373"/>
        <end position="411"/>
    </location>
</feature>
<dbReference type="OrthoDB" id="5503950at2"/>
<dbReference type="GO" id="GO:0004806">
    <property type="term" value="F:triacylglycerol lipase activity"/>
    <property type="evidence" value="ECO:0007669"/>
    <property type="project" value="TreeGrafter"/>
</dbReference>
<feature type="active site" description="Nucleophile" evidence="1">
    <location>
        <position position="995"/>
    </location>
</feature>
<keyword evidence="2" id="KW-1015">Disulfide bond</keyword>
<evidence type="ECO:0000313" key="7">
    <source>
        <dbReference type="EMBL" id="OLF07465.1"/>
    </source>
</evidence>
<dbReference type="Gene3D" id="3.40.50.1110">
    <property type="entry name" value="SGNH hydrolase"/>
    <property type="match status" value="1"/>
</dbReference>
<reference evidence="7 8" key="1">
    <citation type="submission" date="2016-12" db="EMBL/GenBank/DDBJ databases">
        <title>The draft genome sequence of Actinophytocola sp. 11-183.</title>
        <authorList>
            <person name="Wang W."/>
            <person name="Yuan L."/>
        </authorList>
    </citation>
    <scope>NUCLEOTIDE SEQUENCE [LARGE SCALE GENOMIC DNA]</scope>
    <source>
        <strain evidence="7 8">11-183</strain>
    </source>
</reference>
<proteinExistence type="predicted"/>
<dbReference type="CDD" id="cd01823">
    <property type="entry name" value="SEST_like"/>
    <property type="match status" value="1"/>
</dbReference>
<accession>A0A1Q8BZE5</accession>
<feature type="compositionally biased region" description="Low complexity" evidence="3">
    <location>
        <begin position="28"/>
        <end position="42"/>
    </location>
</feature>
<evidence type="ECO:0000256" key="3">
    <source>
        <dbReference type="SAM" id="MobiDB-lite"/>
    </source>
</evidence>
<gene>
    <name evidence="7" type="ORF">BU204_35575</name>
    <name evidence="6" type="ORF">BU204_35685</name>
</gene>
<dbReference type="EMBL" id="MSIE01000105">
    <property type="protein sequence ID" value="OLF07465.1"/>
    <property type="molecule type" value="Genomic_DNA"/>
</dbReference>